<evidence type="ECO:0000256" key="1">
    <source>
        <dbReference type="SAM" id="MobiDB-lite"/>
    </source>
</evidence>
<sequence length="302" mass="32760">MANFSVQFDRMQSAIAEEDQVVSRLASLSERLSSVSQALSGNSTTAKYCGSVKKAAQETEDHRQYVKNLETVLTEICTTYQNTDKKAGQALASQTAGGASISFRKEENTTSSTAGTGAEEGMDLLKEAVEGVKSNKENAKELLQQWKTFYDGLDEKEQKALDKAARKLFGDELMDSVELSGMIINGDEFKDIALKAKDVVIPGDTAYQKAVKETLDYVFDDETMSRKEAMEAKALEQLRDGDYLGVAGTIGYGFVDIVIRGSVEVVTSVVDSTLHISDTLETGGMVLDEVGSFAGGLFDWGK</sequence>
<proteinExistence type="predicted"/>
<reference evidence="2 3" key="1">
    <citation type="journal article" date="2021" name="Sci. Rep.">
        <title>The distribution of antibiotic resistance genes in chicken gut microbiota commensals.</title>
        <authorList>
            <person name="Juricova H."/>
            <person name="Matiasovicova J."/>
            <person name="Kubasova T."/>
            <person name="Cejkova D."/>
            <person name="Rychlik I."/>
        </authorList>
    </citation>
    <scope>NUCLEOTIDE SEQUENCE [LARGE SCALE GENOMIC DNA]</scope>
    <source>
        <strain evidence="2 3">An773</strain>
    </source>
</reference>
<name>A0ABS2EAY7_9FIRM</name>
<comment type="caution">
    <text evidence="2">The sequence shown here is derived from an EMBL/GenBank/DDBJ whole genome shotgun (WGS) entry which is preliminary data.</text>
</comment>
<organism evidence="2 3">
    <name type="scientific">Faecalicatena fissicatena</name>
    <dbReference type="NCBI Taxonomy" id="290055"/>
    <lineage>
        <taxon>Bacteria</taxon>
        <taxon>Bacillati</taxon>
        <taxon>Bacillota</taxon>
        <taxon>Clostridia</taxon>
        <taxon>Lachnospirales</taxon>
        <taxon>Lachnospiraceae</taxon>
        <taxon>Faecalicatena</taxon>
    </lineage>
</organism>
<evidence type="ECO:0000313" key="2">
    <source>
        <dbReference type="EMBL" id="MBM6738791.1"/>
    </source>
</evidence>
<protein>
    <recommendedName>
        <fullName evidence="4">LXG domain-containing protein</fullName>
    </recommendedName>
</protein>
<accession>A0ABS2EAY7</accession>
<gene>
    <name evidence="2" type="ORF">H7U36_11900</name>
</gene>
<evidence type="ECO:0008006" key="4">
    <source>
        <dbReference type="Google" id="ProtNLM"/>
    </source>
</evidence>
<dbReference type="RefSeq" id="WP_033124213.1">
    <property type="nucleotide sequence ID" value="NZ_JACLYY010000012.1"/>
</dbReference>
<feature type="region of interest" description="Disordered" evidence="1">
    <location>
        <begin position="101"/>
        <end position="120"/>
    </location>
</feature>
<keyword evidence="3" id="KW-1185">Reference proteome</keyword>
<evidence type="ECO:0000313" key="3">
    <source>
        <dbReference type="Proteomes" id="UP000716906"/>
    </source>
</evidence>
<dbReference type="Proteomes" id="UP000716906">
    <property type="component" value="Unassembled WGS sequence"/>
</dbReference>
<dbReference type="EMBL" id="JACLYY010000012">
    <property type="protein sequence ID" value="MBM6738791.1"/>
    <property type="molecule type" value="Genomic_DNA"/>
</dbReference>